<gene>
    <name evidence="1" type="primary">Necator_chrI.g3710</name>
    <name evidence="1" type="ORF">RB195_007581</name>
</gene>
<dbReference type="Proteomes" id="UP001303046">
    <property type="component" value="Unassembled WGS sequence"/>
</dbReference>
<dbReference type="EMBL" id="JAVFWL010000001">
    <property type="protein sequence ID" value="KAK6731205.1"/>
    <property type="molecule type" value="Genomic_DNA"/>
</dbReference>
<evidence type="ECO:0000313" key="1">
    <source>
        <dbReference type="EMBL" id="KAK6731205.1"/>
    </source>
</evidence>
<sequence>MRADWDVAFDSDNLPVLSFMIRFQKKYRGAQHQPNLHLASLKKEECRKFRQRVSINIGLRTRKKVDDADSFTKCIHDTAKYSWSQRRGRSWPLRLETKSTYNSVCVTRITGDFNWEKRLRRKLRRQLQQDRDNEWT</sequence>
<proteinExistence type="predicted"/>
<name>A0ABR1C181_NECAM</name>
<keyword evidence="2" id="KW-1185">Reference proteome</keyword>
<evidence type="ECO:0000313" key="2">
    <source>
        <dbReference type="Proteomes" id="UP001303046"/>
    </source>
</evidence>
<accession>A0ABR1C181</accession>
<protein>
    <submittedName>
        <fullName evidence="1">Uncharacterized protein</fullName>
    </submittedName>
</protein>
<reference evidence="1 2" key="1">
    <citation type="submission" date="2023-08" db="EMBL/GenBank/DDBJ databases">
        <title>A Necator americanus chromosomal reference genome.</title>
        <authorList>
            <person name="Ilik V."/>
            <person name="Petrzelkova K.J."/>
            <person name="Pardy F."/>
            <person name="Fuh T."/>
            <person name="Niatou-Singa F.S."/>
            <person name="Gouil Q."/>
            <person name="Baker L."/>
            <person name="Ritchie M.E."/>
            <person name="Jex A.R."/>
            <person name="Gazzola D."/>
            <person name="Li H."/>
            <person name="Toshio Fujiwara R."/>
            <person name="Zhan B."/>
            <person name="Aroian R.V."/>
            <person name="Pafco B."/>
            <person name="Schwarz E.M."/>
        </authorList>
    </citation>
    <scope>NUCLEOTIDE SEQUENCE [LARGE SCALE GENOMIC DNA]</scope>
    <source>
        <strain evidence="1 2">Aroian</strain>
        <tissue evidence="1">Whole animal</tissue>
    </source>
</reference>
<comment type="caution">
    <text evidence="1">The sequence shown here is derived from an EMBL/GenBank/DDBJ whole genome shotgun (WGS) entry which is preliminary data.</text>
</comment>
<organism evidence="1 2">
    <name type="scientific">Necator americanus</name>
    <name type="common">Human hookworm</name>
    <dbReference type="NCBI Taxonomy" id="51031"/>
    <lineage>
        <taxon>Eukaryota</taxon>
        <taxon>Metazoa</taxon>
        <taxon>Ecdysozoa</taxon>
        <taxon>Nematoda</taxon>
        <taxon>Chromadorea</taxon>
        <taxon>Rhabditida</taxon>
        <taxon>Rhabditina</taxon>
        <taxon>Rhabditomorpha</taxon>
        <taxon>Strongyloidea</taxon>
        <taxon>Ancylostomatidae</taxon>
        <taxon>Bunostominae</taxon>
        <taxon>Necator</taxon>
    </lineage>
</organism>